<dbReference type="SUPFAM" id="SSF56059">
    <property type="entry name" value="Glutathione synthetase ATP-binding domain-like"/>
    <property type="match status" value="1"/>
</dbReference>
<dbReference type="AlphaFoldDB" id="A0A7M1VQC9"/>
<evidence type="ECO:0000313" key="1">
    <source>
        <dbReference type="EMBL" id="QOS16205.1"/>
    </source>
</evidence>
<gene>
    <name evidence="1" type="ORF">VP356_00031</name>
</gene>
<organism evidence="1">
    <name type="scientific">Vibrio parahaemolyticus</name>
    <dbReference type="NCBI Taxonomy" id="670"/>
    <lineage>
        <taxon>Bacteria</taxon>
        <taxon>Pseudomonadati</taxon>
        <taxon>Pseudomonadota</taxon>
        <taxon>Gammaproteobacteria</taxon>
        <taxon>Vibrionales</taxon>
        <taxon>Vibrionaceae</taxon>
        <taxon>Vibrio</taxon>
    </lineage>
</organism>
<dbReference type="InterPro" id="IPR029465">
    <property type="entry name" value="ATPgrasp_TupA"/>
</dbReference>
<dbReference type="Pfam" id="PF14305">
    <property type="entry name" value="ATPgrasp_TupA"/>
    <property type="match status" value="1"/>
</dbReference>
<proteinExistence type="predicted"/>
<name>A0A7M1VQC9_VIBPH</name>
<accession>A0A7M1VQC9</accession>
<sequence length="301" mass="34912">MSSLKKQLKNIIRDGLRLILTPSLYNKFRFIIVHRYYPSFVNPSTFSEKVFARKLDSQSLTFSRYVDKYTVRKYVEDTIGKEHLIPLIAKTTHVTPDFFHKAPNKFVIKTSNGGGGENVKVVLDKSKLTDLNALSAQFNRYLKVKIGQKIDENFYDLETPQVLMEELLMHKDGSLPSDYKLHIFQGDDSNQEKVIIQVDSDRFSNHKRSLYSEHLEKLDFAIQPKYESIDDSYEFPINMSELISLAKKLAKPFKYVRVDMYNVDGKVYFGELTFCHGSGWEPLSSKDADVLLGSYWKEFNK</sequence>
<protein>
    <submittedName>
        <fullName evidence="1">Uncharacterized protein</fullName>
    </submittedName>
</protein>
<reference evidence="1" key="1">
    <citation type="submission" date="2020-08" db="EMBL/GenBank/DDBJ databases">
        <title>Genetic structure, function and evolution of capsule biosynthesis loci in Vibrio parahaemolyticus.</title>
        <authorList>
            <person name="Li L."/>
            <person name="Bian S."/>
        </authorList>
    </citation>
    <scope>NUCLEOTIDE SEQUENCE</scope>
    <source>
        <strain evidence="1">VP356</strain>
    </source>
</reference>
<dbReference type="EMBL" id="MT898044">
    <property type="protein sequence ID" value="QOS16205.1"/>
    <property type="molecule type" value="Genomic_DNA"/>
</dbReference>